<evidence type="ECO:0000313" key="1">
    <source>
        <dbReference type="EMBL" id="SDP49196.1"/>
    </source>
</evidence>
<dbReference type="Gene3D" id="3.40.30.10">
    <property type="entry name" value="Glutaredoxin"/>
    <property type="match status" value="1"/>
</dbReference>
<protein>
    <submittedName>
        <fullName evidence="1">Thioredoxin</fullName>
    </submittedName>
</protein>
<reference evidence="2" key="1">
    <citation type="submission" date="2016-10" db="EMBL/GenBank/DDBJ databases">
        <authorList>
            <person name="Varghese N."/>
            <person name="Submissions S."/>
        </authorList>
    </citation>
    <scope>NUCLEOTIDE SEQUENCE [LARGE SCALE GENOMIC DNA]</scope>
    <source>
        <strain evidence="2">CGMCC 1.3703</strain>
    </source>
</reference>
<name>A0A1H0T6U9_HALAD</name>
<dbReference type="OrthoDB" id="6120799at2"/>
<dbReference type="STRING" id="240303.SAMN05421677_12013"/>
<dbReference type="AlphaFoldDB" id="A0A1H0T6U9"/>
<accession>A0A1H0T6U9</accession>
<keyword evidence="2" id="KW-1185">Reference proteome</keyword>
<dbReference type="Pfam" id="PF14595">
    <property type="entry name" value="Thioredoxin_9"/>
    <property type="match status" value="1"/>
</dbReference>
<dbReference type="EMBL" id="FNIZ01000020">
    <property type="protein sequence ID" value="SDP49196.1"/>
    <property type="molecule type" value="Genomic_DNA"/>
</dbReference>
<dbReference type="SUPFAM" id="SSF52833">
    <property type="entry name" value="Thioredoxin-like"/>
    <property type="match status" value="1"/>
</dbReference>
<organism evidence="1 2">
    <name type="scientific">Halobacillus aidingensis</name>
    <dbReference type="NCBI Taxonomy" id="240303"/>
    <lineage>
        <taxon>Bacteria</taxon>
        <taxon>Bacillati</taxon>
        <taxon>Bacillota</taxon>
        <taxon>Bacilli</taxon>
        <taxon>Bacillales</taxon>
        <taxon>Bacillaceae</taxon>
        <taxon>Halobacillus</taxon>
    </lineage>
</organism>
<gene>
    <name evidence="1" type="ORF">SAMN05421677_12013</name>
</gene>
<dbReference type="InterPro" id="IPR036249">
    <property type="entry name" value="Thioredoxin-like_sf"/>
</dbReference>
<sequence length="183" mass="21529">MNLENWFNRGMTAQTYVDHMQTHQKDFIYIYENFPVPVEDQPIFEKVQNKKLRAIVLTEDWCGDAMLNLPIFLKIAEHAHIPVHFLLRDENLELMDQYLTNGRSRSIPKIIFIDTKGNEVGTWGPRAPEIQAFIDDSLANLPDQNADDFNEKRKEMLTFITKAYRDNRDFWSCVYKDLKGKIS</sequence>
<dbReference type="RefSeq" id="WP_089654123.1">
    <property type="nucleotide sequence ID" value="NZ_FNIZ01000020.1"/>
</dbReference>
<evidence type="ECO:0000313" key="2">
    <source>
        <dbReference type="Proteomes" id="UP000198860"/>
    </source>
</evidence>
<dbReference type="Proteomes" id="UP000198860">
    <property type="component" value="Unassembled WGS sequence"/>
</dbReference>
<proteinExistence type="predicted"/>